<evidence type="ECO:0000313" key="1">
    <source>
        <dbReference type="EMBL" id="PIO98019.1"/>
    </source>
</evidence>
<dbReference type="AlphaFoldDB" id="A0A2G9WTI1"/>
<comment type="caution">
    <text evidence="1">The sequence shown here is derived from an EMBL/GenBank/DDBJ whole genome shotgun (WGS) entry which is preliminary data.</text>
</comment>
<dbReference type="OrthoDB" id="8440337at2"/>
<organism evidence="1 2">
    <name type="scientific">Pleomorphomonas carboxyditropha</name>
    <dbReference type="NCBI Taxonomy" id="2023338"/>
    <lineage>
        <taxon>Bacteria</taxon>
        <taxon>Pseudomonadati</taxon>
        <taxon>Pseudomonadota</taxon>
        <taxon>Alphaproteobacteria</taxon>
        <taxon>Hyphomicrobiales</taxon>
        <taxon>Pleomorphomonadaceae</taxon>
        <taxon>Pleomorphomonas</taxon>
    </lineage>
</organism>
<dbReference type="Proteomes" id="UP000231070">
    <property type="component" value="Unassembled WGS sequence"/>
</dbReference>
<dbReference type="EMBL" id="NQVN01000012">
    <property type="protein sequence ID" value="PIO98019.1"/>
    <property type="molecule type" value="Genomic_DNA"/>
</dbReference>
<proteinExistence type="predicted"/>
<accession>A0A2G9WTI1</accession>
<dbReference type="RefSeq" id="WP_100081634.1">
    <property type="nucleotide sequence ID" value="NZ_NQVN01000012.1"/>
</dbReference>
<name>A0A2G9WTI1_9HYPH</name>
<reference evidence="1 2" key="1">
    <citation type="submission" date="2017-08" db="EMBL/GenBank/DDBJ databases">
        <title>Pleomorphomonas carboxidotrophicus sp. nov., a new mesophilic hydrogenogenic carboxidotroph.</title>
        <authorList>
            <person name="Esquivel-Elizondo S."/>
            <person name="Krajmalnik-Brown R."/>
            <person name="Maldonado J."/>
        </authorList>
    </citation>
    <scope>NUCLEOTIDE SEQUENCE [LARGE SCALE GENOMIC DNA]</scope>
    <source>
        <strain evidence="1 2">SVCO-16</strain>
    </source>
</reference>
<sequence>MGFADARAIYIERASALYRNTGLLNKAVNTLPRHLIFGCALHVHARHAFDPAAPALTLTRLQKLSAEHGGVSPGRVAAQVLLLRKLGFLDTRPADDRRQRLLEPTGKMVSEDHRWLMAQLTPLEPLGLFRLTEAERSTPEFALAFRLTRAATPDEVTAFVQRHPTIAFFITRDGGYSMLLELLWEWQKSGSTSVAFDVMATAGAFCVSKSQIWNLLHAAEAQGLIRTEAPAWRLISLNEQLLVDFDAWFADKANEIAAIATQARDLWSEYRPK</sequence>
<protein>
    <submittedName>
        <fullName evidence="1">Uncharacterized protein</fullName>
    </submittedName>
</protein>
<gene>
    <name evidence="1" type="ORF">CJ014_16735</name>
</gene>
<evidence type="ECO:0000313" key="2">
    <source>
        <dbReference type="Proteomes" id="UP000231070"/>
    </source>
</evidence>
<keyword evidence="2" id="KW-1185">Reference proteome</keyword>